<accession>A0ABT4QAS1</accession>
<sequence>MNIGKLIGTMRKVGVKYIFVEQDMSERAELESIQISYRNMVQLLNQ</sequence>
<gene>
    <name evidence="1" type="ORF">O9H85_15840</name>
</gene>
<dbReference type="Proteomes" id="UP001527882">
    <property type="component" value="Unassembled WGS sequence"/>
</dbReference>
<organism evidence="1 2">
    <name type="scientific">Paenibacillus gyeongsangnamensis</name>
    <dbReference type="NCBI Taxonomy" id="3388067"/>
    <lineage>
        <taxon>Bacteria</taxon>
        <taxon>Bacillati</taxon>
        <taxon>Bacillota</taxon>
        <taxon>Bacilli</taxon>
        <taxon>Bacillales</taxon>
        <taxon>Paenibacillaceae</taxon>
        <taxon>Paenibacillus</taxon>
    </lineage>
</organism>
<evidence type="ECO:0000313" key="2">
    <source>
        <dbReference type="Proteomes" id="UP001527882"/>
    </source>
</evidence>
<proteinExistence type="predicted"/>
<evidence type="ECO:0000313" key="1">
    <source>
        <dbReference type="EMBL" id="MCZ8513876.1"/>
    </source>
</evidence>
<comment type="caution">
    <text evidence="1">The sequence shown here is derived from an EMBL/GenBank/DDBJ whole genome shotgun (WGS) entry which is preliminary data.</text>
</comment>
<reference evidence="1 2" key="1">
    <citation type="submission" date="2022-12" db="EMBL/GenBank/DDBJ databases">
        <title>Draft genome sequence of Paenibacillus sp. dW9.</title>
        <authorList>
            <person name="Choi E.-W."/>
            <person name="Kim D.-U."/>
        </authorList>
    </citation>
    <scope>NUCLEOTIDE SEQUENCE [LARGE SCALE GENOMIC DNA]</scope>
    <source>
        <strain evidence="2">dW9</strain>
    </source>
</reference>
<dbReference type="EMBL" id="JAQAGZ010000009">
    <property type="protein sequence ID" value="MCZ8513876.1"/>
    <property type="molecule type" value="Genomic_DNA"/>
</dbReference>
<protein>
    <submittedName>
        <fullName evidence="1">Uncharacterized protein</fullName>
    </submittedName>
</protein>
<dbReference type="RefSeq" id="WP_269882397.1">
    <property type="nucleotide sequence ID" value="NZ_JAQAGZ010000009.1"/>
</dbReference>
<keyword evidence="2" id="KW-1185">Reference proteome</keyword>
<name>A0ABT4QAS1_9BACL</name>